<keyword evidence="2" id="KW-0813">Transport</keyword>
<evidence type="ECO:0000313" key="6">
    <source>
        <dbReference type="EMBL" id="KUM83202.1"/>
    </source>
</evidence>
<dbReference type="EMBL" id="LMWM01000048">
    <property type="protein sequence ID" value="KUM83202.1"/>
    <property type="molecule type" value="Genomic_DNA"/>
</dbReference>
<dbReference type="InterPro" id="IPR003439">
    <property type="entry name" value="ABC_transporter-like_ATP-bd"/>
</dbReference>
<proteinExistence type="inferred from homology"/>
<dbReference type="Proteomes" id="UP000053039">
    <property type="component" value="Unassembled WGS sequence"/>
</dbReference>
<dbReference type="AlphaFoldDB" id="A0A101MYE5"/>
<evidence type="ECO:0000256" key="2">
    <source>
        <dbReference type="ARBA" id="ARBA00022448"/>
    </source>
</evidence>
<name>A0A101MYE5_9ACTN</name>
<dbReference type="SUPFAM" id="SSF52540">
    <property type="entry name" value="P-loop containing nucleoside triphosphate hydrolases"/>
    <property type="match status" value="1"/>
</dbReference>
<dbReference type="InterPro" id="IPR017871">
    <property type="entry name" value="ABC_transporter-like_CS"/>
</dbReference>
<dbReference type="PROSITE" id="PS50893">
    <property type="entry name" value="ABC_TRANSPORTER_2"/>
    <property type="match status" value="1"/>
</dbReference>
<gene>
    <name evidence="6" type="ORF">AQI94_37765</name>
</gene>
<evidence type="ECO:0000256" key="1">
    <source>
        <dbReference type="ARBA" id="ARBA00005417"/>
    </source>
</evidence>
<sequence>MDTLHAVRARGITKCFGDVVALDGVDLEVTRGQIHGLVGPNGAGKTTLLGLLLGLAAADAGRLEILGAEAGRTFAAPDGVAGFVDGPGLYPSLTARQNLAALAGLRGRDARTAGVDDVLGEVGLTDVADDKVRGFSLGMRQRLGLAAALLTRPRLLVLDEPSNGLDPAGKRQVHGVLNRLAADGTGVVVSSHRMDDLEALCSEVTILATGRVVFSGPLGKLAAESRELDYRVRTSDPQAARRLAGGTDGVRIVDDTGTPRDGGPLVVRAQVPALDDLVTRLVTSGVAVRELAPVVSPLEAAFLALTEDRETQR</sequence>
<dbReference type="GO" id="GO:0016887">
    <property type="term" value="F:ATP hydrolysis activity"/>
    <property type="evidence" value="ECO:0007669"/>
    <property type="project" value="InterPro"/>
</dbReference>
<evidence type="ECO:0000313" key="7">
    <source>
        <dbReference type="Proteomes" id="UP000053039"/>
    </source>
</evidence>
<comment type="caution">
    <text evidence="6">The sequence shown here is derived from an EMBL/GenBank/DDBJ whole genome shotgun (WGS) entry which is preliminary data.</text>
</comment>
<dbReference type="RefSeq" id="WP_031043876.1">
    <property type="nucleotide sequence ID" value="NZ_CP107755.1"/>
</dbReference>
<protein>
    <submittedName>
        <fullName evidence="6">ABC transporter</fullName>
    </submittedName>
</protein>
<dbReference type="SMART" id="SM00382">
    <property type="entry name" value="AAA"/>
    <property type="match status" value="1"/>
</dbReference>
<dbReference type="InterPro" id="IPR003593">
    <property type="entry name" value="AAA+_ATPase"/>
</dbReference>
<dbReference type="OrthoDB" id="9804819at2"/>
<organism evidence="6 7">
    <name type="scientific">Streptomyces pseudovenezuelae</name>
    <dbReference type="NCBI Taxonomy" id="67350"/>
    <lineage>
        <taxon>Bacteria</taxon>
        <taxon>Bacillati</taxon>
        <taxon>Actinomycetota</taxon>
        <taxon>Actinomycetes</taxon>
        <taxon>Kitasatosporales</taxon>
        <taxon>Streptomycetaceae</taxon>
        <taxon>Streptomyces</taxon>
        <taxon>Streptomyces aurantiacus group</taxon>
    </lineage>
</organism>
<dbReference type="PROSITE" id="PS00211">
    <property type="entry name" value="ABC_TRANSPORTER_1"/>
    <property type="match status" value="1"/>
</dbReference>
<comment type="similarity">
    <text evidence="1">Belongs to the ABC transporter superfamily.</text>
</comment>
<dbReference type="InterPro" id="IPR027417">
    <property type="entry name" value="P-loop_NTPase"/>
</dbReference>
<evidence type="ECO:0000256" key="3">
    <source>
        <dbReference type="ARBA" id="ARBA00022741"/>
    </source>
</evidence>
<dbReference type="GeneID" id="95700201"/>
<accession>A0A101MYE5</accession>
<keyword evidence="3" id="KW-0547">Nucleotide-binding</keyword>
<dbReference type="Gene3D" id="3.40.50.300">
    <property type="entry name" value="P-loop containing nucleotide triphosphate hydrolases"/>
    <property type="match status" value="1"/>
</dbReference>
<reference evidence="6 7" key="1">
    <citation type="submission" date="2015-10" db="EMBL/GenBank/DDBJ databases">
        <title>Draft genome sequence of Streptomyces pseudovenezuelae DSM 40212, type strain for the species Streptomyces pseudovenezuelae.</title>
        <authorList>
            <person name="Ruckert C."/>
            <person name="Winkler A."/>
            <person name="Kalinowski J."/>
            <person name="Kampfer P."/>
            <person name="Glaeser S."/>
        </authorList>
    </citation>
    <scope>NUCLEOTIDE SEQUENCE [LARGE SCALE GENOMIC DNA]</scope>
    <source>
        <strain evidence="6 7">DSM 40212</strain>
    </source>
</reference>
<dbReference type="GO" id="GO:0005524">
    <property type="term" value="F:ATP binding"/>
    <property type="evidence" value="ECO:0007669"/>
    <property type="project" value="UniProtKB-KW"/>
</dbReference>
<keyword evidence="4" id="KW-0067">ATP-binding</keyword>
<dbReference type="PANTHER" id="PTHR43335">
    <property type="entry name" value="ABC TRANSPORTER, ATP-BINDING PROTEIN"/>
    <property type="match status" value="1"/>
</dbReference>
<feature type="domain" description="ABC transporter" evidence="5">
    <location>
        <begin position="7"/>
        <end position="234"/>
    </location>
</feature>
<evidence type="ECO:0000259" key="5">
    <source>
        <dbReference type="PROSITE" id="PS50893"/>
    </source>
</evidence>
<dbReference type="Pfam" id="PF00005">
    <property type="entry name" value="ABC_tran"/>
    <property type="match status" value="1"/>
</dbReference>
<evidence type="ECO:0000256" key="4">
    <source>
        <dbReference type="ARBA" id="ARBA00022840"/>
    </source>
</evidence>
<dbReference type="PANTHER" id="PTHR43335:SF4">
    <property type="entry name" value="ABC TRANSPORTER, ATP-BINDING PROTEIN"/>
    <property type="match status" value="1"/>
</dbReference>